<evidence type="ECO:0000313" key="2">
    <source>
        <dbReference type="Proteomes" id="UP000006830"/>
    </source>
</evidence>
<protein>
    <submittedName>
        <fullName evidence="1">Antitoxin of toxin-antitoxin system VapB</fullName>
    </submittedName>
</protein>
<dbReference type="HOGENOM" id="CLU_3332343_0_0_5"/>
<gene>
    <name evidence="1" type="ordered locus">A1C_00815</name>
</gene>
<organism evidence="1 2">
    <name type="scientific">Rickettsia akari (strain Hartford)</name>
    <dbReference type="NCBI Taxonomy" id="293614"/>
    <lineage>
        <taxon>Bacteria</taxon>
        <taxon>Pseudomonadati</taxon>
        <taxon>Pseudomonadota</taxon>
        <taxon>Alphaproteobacteria</taxon>
        <taxon>Rickettsiales</taxon>
        <taxon>Rickettsiaceae</taxon>
        <taxon>Rickettsieae</taxon>
        <taxon>Rickettsia</taxon>
        <taxon>spotted fever group</taxon>
    </lineage>
</organism>
<dbReference type="Proteomes" id="UP000006830">
    <property type="component" value="Chromosome"/>
</dbReference>
<dbReference type="KEGG" id="rak:A1C_00815"/>
<sequence length="38" mass="4350">MTQEFRFSVKEVSVIPLGKGIVLQPLPNSWKDVFQEMA</sequence>
<reference evidence="1" key="1">
    <citation type="submission" date="2007-09" db="EMBL/GenBank/DDBJ databases">
        <title>Complete Genome Sequence of Rickettsia akari.</title>
        <authorList>
            <person name="Madan A."/>
            <person name="Fahey J."/>
            <person name="Helton E."/>
            <person name="Ketteman M."/>
            <person name="Madan A."/>
            <person name="Rodrigues S."/>
            <person name="Sanchez A."/>
            <person name="Whiting M."/>
            <person name="Dasch G."/>
            <person name="Eremeeva M."/>
        </authorList>
    </citation>
    <scope>NUCLEOTIDE SEQUENCE</scope>
    <source>
        <strain evidence="1">Hartford</strain>
    </source>
</reference>
<dbReference type="EMBL" id="CP000847">
    <property type="protein sequence ID" value="ABV74493.1"/>
    <property type="molecule type" value="Genomic_DNA"/>
</dbReference>
<evidence type="ECO:0000313" key="1">
    <source>
        <dbReference type="EMBL" id="ABV74493.1"/>
    </source>
</evidence>
<name>A8GM68_RICAH</name>
<dbReference type="STRING" id="293614.A1C_00815"/>
<dbReference type="AlphaFoldDB" id="A8GM68"/>
<accession>A8GM68</accession>
<keyword evidence="2" id="KW-1185">Reference proteome</keyword>
<proteinExistence type="predicted"/>